<evidence type="ECO:0000256" key="5">
    <source>
        <dbReference type="ARBA" id="ARBA00022723"/>
    </source>
</evidence>
<dbReference type="Pfam" id="PF04209">
    <property type="entry name" value="HgmA_C"/>
    <property type="match status" value="1"/>
</dbReference>
<keyword evidence="14" id="KW-1185">Reference proteome</keyword>
<dbReference type="InterPro" id="IPR046451">
    <property type="entry name" value="HgmA_C"/>
</dbReference>
<gene>
    <name evidence="13" type="ORF">B0T26DRAFT_652580</name>
</gene>
<dbReference type="Pfam" id="PF20510">
    <property type="entry name" value="HgmA_N"/>
    <property type="match status" value="1"/>
</dbReference>
<dbReference type="GO" id="GO:0004411">
    <property type="term" value="F:homogentisate 1,2-dioxygenase activity"/>
    <property type="evidence" value="ECO:0007669"/>
    <property type="project" value="UniProtKB-EC"/>
</dbReference>
<evidence type="ECO:0000259" key="11">
    <source>
        <dbReference type="Pfam" id="PF04209"/>
    </source>
</evidence>
<evidence type="ECO:0000256" key="10">
    <source>
        <dbReference type="SAM" id="MobiDB-lite"/>
    </source>
</evidence>
<keyword evidence="6" id="KW-0223">Dioxygenase</keyword>
<evidence type="ECO:0000256" key="1">
    <source>
        <dbReference type="ARBA" id="ARBA00001962"/>
    </source>
</evidence>
<feature type="region of interest" description="Disordered" evidence="10">
    <location>
        <begin position="1"/>
        <end position="20"/>
    </location>
</feature>
<dbReference type="RefSeq" id="XP_060292594.1">
    <property type="nucleotide sequence ID" value="XM_060438381.1"/>
</dbReference>
<sequence length="474" mass="51181">MTTTRTFTGATAPGPYTTPPTAADPYTYQVGFGNRFASEALPGALPVGCNTPQRCAYDLVSEQLNGAAFVSPRASQLNSWLYRIQPSLAHAPPRPLLPAAADIEAVFTSANPAAVATPQDYGWDKFPLPSASEGHVDFVAGLKTVAGHGDATLGRGLALHVYAANASMGPRRAFCNNDGDMLLLPQEGRLDVQTEFGRLMARPGELVVVQAGIRFSVRLPDGVGRGYAWEVFGGHFELPELGPVGANGMAQARDFETPVAGFDVDLASGWTVVVKLAGRLIEYEQPHTPFDVVAWHGNYAPYKYALERFVSSATSDRDQSDPSICCVVTARCGDGVVADLLVFTPKTLATRDTFRPPYFHRNMATELMGMVYGVWHGSGTRLEPGGLTYEPSYMPHGESHQRWIDATTADLGPERIFEDTIAFMIHVSAHVSLTKYALERSGCLQPVQDDVWRDVEPAFVRHLGALGGEPAAEP</sequence>
<dbReference type="EC" id="1.13.11.5" evidence="4"/>
<comment type="pathway">
    <text evidence="2">Amino-acid degradation; L-phenylalanine degradation; acetoacetate and fumarate from L-phenylalanine: step 4/6.</text>
</comment>
<keyword evidence="5 9" id="KW-0479">Metal-binding</keyword>
<evidence type="ECO:0000259" key="12">
    <source>
        <dbReference type="Pfam" id="PF20510"/>
    </source>
</evidence>
<evidence type="ECO:0000256" key="6">
    <source>
        <dbReference type="ARBA" id="ARBA00022964"/>
    </source>
</evidence>
<comment type="similarity">
    <text evidence="3">Belongs to the homogentisate dioxygenase family.</text>
</comment>
<evidence type="ECO:0000256" key="4">
    <source>
        <dbReference type="ARBA" id="ARBA00013127"/>
    </source>
</evidence>
<comment type="cofactor">
    <cofactor evidence="1 9">
        <name>Fe cation</name>
        <dbReference type="ChEBI" id="CHEBI:24875"/>
    </cofactor>
</comment>
<organism evidence="13 14">
    <name type="scientific">Lasiosphaeria miniovina</name>
    <dbReference type="NCBI Taxonomy" id="1954250"/>
    <lineage>
        <taxon>Eukaryota</taxon>
        <taxon>Fungi</taxon>
        <taxon>Dikarya</taxon>
        <taxon>Ascomycota</taxon>
        <taxon>Pezizomycotina</taxon>
        <taxon>Sordariomycetes</taxon>
        <taxon>Sordariomycetidae</taxon>
        <taxon>Sordariales</taxon>
        <taxon>Lasiosphaeriaceae</taxon>
        <taxon>Lasiosphaeria</taxon>
    </lineage>
</organism>
<evidence type="ECO:0000313" key="14">
    <source>
        <dbReference type="Proteomes" id="UP001172101"/>
    </source>
</evidence>
<dbReference type="InterPro" id="IPR011051">
    <property type="entry name" value="RmlC_Cupin_sf"/>
</dbReference>
<evidence type="ECO:0000313" key="13">
    <source>
        <dbReference type="EMBL" id="KAK0709290.1"/>
    </source>
</evidence>
<evidence type="ECO:0000256" key="8">
    <source>
        <dbReference type="ARBA" id="ARBA00023004"/>
    </source>
</evidence>
<dbReference type="Gene3D" id="2.60.120.10">
    <property type="entry name" value="Jelly Rolls"/>
    <property type="match status" value="1"/>
</dbReference>
<feature type="binding site" evidence="9">
    <location>
        <position position="396"/>
    </location>
    <ligand>
        <name>homogentisate</name>
        <dbReference type="ChEBI" id="CHEBI:16169"/>
    </ligand>
</feature>
<dbReference type="GO" id="GO:0006570">
    <property type="term" value="P:tyrosine metabolic process"/>
    <property type="evidence" value="ECO:0007669"/>
    <property type="project" value="InterPro"/>
</dbReference>
<dbReference type="InterPro" id="IPR014710">
    <property type="entry name" value="RmlC-like_jellyroll"/>
</dbReference>
<comment type="caution">
    <text evidence="13">The sequence shown here is derived from an EMBL/GenBank/DDBJ whole genome shotgun (WGS) entry which is preliminary data.</text>
</comment>
<proteinExistence type="inferred from homology"/>
<feature type="binding site" evidence="9">
    <location>
        <position position="396"/>
    </location>
    <ligand>
        <name>Fe cation</name>
        <dbReference type="ChEBI" id="CHEBI:24875"/>
    </ligand>
</feature>
<evidence type="ECO:0000256" key="9">
    <source>
        <dbReference type="PIRSR" id="PIRSR605708-2"/>
    </source>
</evidence>
<name>A0AA40A502_9PEZI</name>
<evidence type="ECO:0000256" key="7">
    <source>
        <dbReference type="ARBA" id="ARBA00023002"/>
    </source>
</evidence>
<evidence type="ECO:0000256" key="3">
    <source>
        <dbReference type="ARBA" id="ARBA00007757"/>
    </source>
</evidence>
<evidence type="ECO:0000256" key="2">
    <source>
        <dbReference type="ARBA" id="ARBA00004704"/>
    </source>
</evidence>
<feature type="domain" description="Homogentisate 1,2-dioxygenase C-terminal" evidence="11">
    <location>
        <begin position="308"/>
        <end position="456"/>
    </location>
</feature>
<keyword evidence="7" id="KW-0560">Oxidoreductase</keyword>
<dbReference type="InterPro" id="IPR046452">
    <property type="entry name" value="HgmA_N"/>
</dbReference>
<dbReference type="AlphaFoldDB" id="A0AA40A502"/>
<dbReference type="Proteomes" id="UP001172101">
    <property type="component" value="Unassembled WGS sequence"/>
</dbReference>
<dbReference type="PANTHER" id="PTHR11056:SF0">
    <property type="entry name" value="HOMOGENTISATE 1,2-DIOXYGENASE"/>
    <property type="match status" value="1"/>
</dbReference>
<dbReference type="GO" id="GO:0046872">
    <property type="term" value="F:metal ion binding"/>
    <property type="evidence" value="ECO:0007669"/>
    <property type="project" value="UniProtKB-KW"/>
</dbReference>
<dbReference type="SUPFAM" id="SSF51182">
    <property type="entry name" value="RmlC-like cupins"/>
    <property type="match status" value="1"/>
</dbReference>
<feature type="binding site" evidence="9">
    <location>
        <position position="360"/>
    </location>
    <ligand>
        <name>Fe cation</name>
        <dbReference type="ChEBI" id="CHEBI:24875"/>
    </ligand>
</feature>
<protein>
    <recommendedName>
        <fullName evidence="4">homogentisate 1,2-dioxygenase</fullName>
        <ecNumber evidence="4">1.13.11.5</ecNumber>
    </recommendedName>
</protein>
<feature type="binding site" evidence="9">
    <location>
        <position position="366"/>
    </location>
    <ligand>
        <name>Fe cation</name>
        <dbReference type="ChEBI" id="CHEBI:24875"/>
    </ligand>
</feature>
<keyword evidence="8 9" id="KW-0408">Iron</keyword>
<dbReference type="InterPro" id="IPR005708">
    <property type="entry name" value="Homogentis_dOase"/>
</dbReference>
<dbReference type="PANTHER" id="PTHR11056">
    <property type="entry name" value="HOMOGENTISATE 1,2-DIOXYGENASE"/>
    <property type="match status" value="1"/>
</dbReference>
<feature type="domain" description="Homogentisate 1,2-dioxygenase N-terminal" evidence="12">
    <location>
        <begin position="27"/>
        <end position="306"/>
    </location>
</feature>
<accession>A0AA40A502</accession>
<dbReference type="CDD" id="cd07000">
    <property type="entry name" value="cupin_HGO_N"/>
    <property type="match status" value="1"/>
</dbReference>
<dbReference type="GeneID" id="85321651"/>
<feature type="binding site" evidence="9">
    <location>
        <position position="375"/>
    </location>
    <ligand>
        <name>homogentisate</name>
        <dbReference type="ChEBI" id="CHEBI:16169"/>
    </ligand>
</feature>
<dbReference type="EMBL" id="JAUIRO010000006">
    <property type="protein sequence ID" value="KAK0709290.1"/>
    <property type="molecule type" value="Genomic_DNA"/>
</dbReference>
<dbReference type="GO" id="GO:0006559">
    <property type="term" value="P:L-phenylalanine catabolic process"/>
    <property type="evidence" value="ECO:0007669"/>
    <property type="project" value="InterPro"/>
</dbReference>
<dbReference type="GO" id="GO:0005737">
    <property type="term" value="C:cytoplasm"/>
    <property type="evidence" value="ECO:0007669"/>
    <property type="project" value="TreeGrafter"/>
</dbReference>
<reference evidence="13" key="1">
    <citation type="submission" date="2023-06" db="EMBL/GenBank/DDBJ databases">
        <title>Genome-scale phylogeny and comparative genomics of the fungal order Sordariales.</title>
        <authorList>
            <consortium name="Lawrence Berkeley National Laboratory"/>
            <person name="Hensen N."/>
            <person name="Bonometti L."/>
            <person name="Westerberg I."/>
            <person name="Brannstrom I.O."/>
            <person name="Guillou S."/>
            <person name="Cros-Aarteil S."/>
            <person name="Calhoun S."/>
            <person name="Haridas S."/>
            <person name="Kuo A."/>
            <person name="Mondo S."/>
            <person name="Pangilinan J."/>
            <person name="Riley R."/>
            <person name="LaButti K."/>
            <person name="Andreopoulos B."/>
            <person name="Lipzen A."/>
            <person name="Chen C."/>
            <person name="Yanf M."/>
            <person name="Daum C."/>
            <person name="Ng V."/>
            <person name="Clum A."/>
            <person name="Steindorff A."/>
            <person name="Ohm R."/>
            <person name="Martin F."/>
            <person name="Silar P."/>
            <person name="Natvig D."/>
            <person name="Lalanne C."/>
            <person name="Gautier V."/>
            <person name="Ament-velasquez S.L."/>
            <person name="Kruys A."/>
            <person name="Hutchinson M.I."/>
            <person name="Powell A.J."/>
            <person name="Barry K."/>
            <person name="Miller A.N."/>
            <person name="Grigoriev I.V."/>
            <person name="Debuchy R."/>
            <person name="Gladieux P."/>
            <person name="Thoren M.H."/>
            <person name="Johannesson H."/>
        </authorList>
    </citation>
    <scope>NUCLEOTIDE SEQUENCE</scope>
    <source>
        <strain evidence="13">SMH2392-1A</strain>
    </source>
</reference>